<evidence type="ECO:0000256" key="4">
    <source>
        <dbReference type="ARBA" id="ARBA00049426"/>
    </source>
</evidence>
<name>A0A6H0XRF5_9PEZI</name>
<dbReference type="PANTHER" id="PTHR31268:SF32">
    <property type="entry name" value="GALACTINOL--SUCROSE GALACTOSYLTRANSFERASE 2-RELATED"/>
    <property type="match status" value="1"/>
</dbReference>
<dbReference type="SUPFAM" id="SSF51445">
    <property type="entry name" value="(Trans)glycosidases"/>
    <property type="match status" value="1"/>
</dbReference>
<dbReference type="AlphaFoldDB" id="A0A6H0XRF5"/>
<evidence type="ECO:0000256" key="2">
    <source>
        <dbReference type="ARBA" id="ARBA00007240"/>
    </source>
</evidence>
<evidence type="ECO:0000256" key="3">
    <source>
        <dbReference type="ARBA" id="ARBA00023277"/>
    </source>
</evidence>
<evidence type="ECO:0000313" key="5">
    <source>
        <dbReference type="EMBL" id="QIW97208.1"/>
    </source>
</evidence>
<gene>
    <name evidence="5" type="ORF">AMS68_002726</name>
</gene>
<evidence type="ECO:0000256" key="1">
    <source>
        <dbReference type="ARBA" id="ARBA00001255"/>
    </source>
</evidence>
<evidence type="ECO:0000313" key="6">
    <source>
        <dbReference type="Proteomes" id="UP000503462"/>
    </source>
</evidence>
<keyword evidence="6" id="KW-1185">Reference proteome</keyword>
<dbReference type="Proteomes" id="UP000503462">
    <property type="component" value="Chromosome 2"/>
</dbReference>
<comment type="catalytic activity">
    <reaction evidence="1">
        <text>Hydrolysis of terminal, non-reducing alpha-D-galactose residues in alpha-D-galactosides, including galactose oligosaccharides, galactomannans and galactolipids.</text>
        <dbReference type="EC" id="3.2.1.22"/>
    </reaction>
</comment>
<dbReference type="Pfam" id="PF05691">
    <property type="entry name" value="Raffinose_syn"/>
    <property type="match status" value="1"/>
</dbReference>
<organism evidence="5 6">
    <name type="scientific">Peltaster fructicola</name>
    <dbReference type="NCBI Taxonomy" id="286661"/>
    <lineage>
        <taxon>Eukaryota</taxon>
        <taxon>Fungi</taxon>
        <taxon>Dikarya</taxon>
        <taxon>Ascomycota</taxon>
        <taxon>Pezizomycotina</taxon>
        <taxon>Dothideomycetes</taxon>
        <taxon>Dothideomycetes incertae sedis</taxon>
        <taxon>Peltaster</taxon>
    </lineage>
</organism>
<dbReference type="InterPro" id="IPR008811">
    <property type="entry name" value="Glycosyl_hydrolases_36"/>
</dbReference>
<dbReference type="GO" id="GO:0047274">
    <property type="term" value="F:galactinol-sucrose galactosyltransferase activity"/>
    <property type="evidence" value="ECO:0007669"/>
    <property type="project" value="UniProtKB-EC"/>
</dbReference>
<dbReference type="OrthoDB" id="4664297at2759"/>
<accession>A0A6H0XRF5</accession>
<reference evidence="5 6" key="1">
    <citation type="journal article" date="2016" name="Sci. Rep.">
        <title>Peltaster fructicola genome reveals evolution from an invasive phytopathogen to an ectophytic parasite.</title>
        <authorList>
            <person name="Xu C."/>
            <person name="Chen H."/>
            <person name="Gleason M.L."/>
            <person name="Xu J.R."/>
            <person name="Liu H."/>
            <person name="Zhang R."/>
            <person name="Sun G."/>
        </authorList>
    </citation>
    <scope>NUCLEOTIDE SEQUENCE [LARGE SCALE GENOMIC DNA]</scope>
    <source>
        <strain evidence="5 6">LNHT1506</strain>
    </source>
</reference>
<protein>
    <submittedName>
        <fullName evidence="5">Uncharacterized protein</fullName>
    </submittedName>
</protein>
<dbReference type="InterPro" id="IPR013785">
    <property type="entry name" value="Aldolase_TIM"/>
</dbReference>
<dbReference type="GO" id="GO:0004557">
    <property type="term" value="F:alpha-galactosidase activity"/>
    <property type="evidence" value="ECO:0007669"/>
    <property type="project" value="UniProtKB-EC"/>
</dbReference>
<comment type="similarity">
    <text evidence="2">Belongs to the glycosyl hydrolases 36 family.</text>
</comment>
<comment type="catalytic activity">
    <reaction evidence="4">
        <text>alpha-D-galactosyl-(1-&gt;3)-1D-myo-inositol + sucrose = raffinose + myo-inositol</text>
        <dbReference type="Rhea" id="RHEA:20161"/>
        <dbReference type="ChEBI" id="CHEBI:16634"/>
        <dbReference type="ChEBI" id="CHEBI:17268"/>
        <dbReference type="ChEBI" id="CHEBI:17505"/>
        <dbReference type="ChEBI" id="CHEBI:17992"/>
        <dbReference type="EC" id="2.4.1.82"/>
    </reaction>
</comment>
<dbReference type="EMBL" id="CP051140">
    <property type="protein sequence ID" value="QIW97208.1"/>
    <property type="molecule type" value="Genomic_DNA"/>
</dbReference>
<dbReference type="Gene3D" id="3.20.20.70">
    <property type="entry name" value="Aldolase class I"/>
    <property type="match status" value="1"/>
</dbReference>
<dbReference type="PANTHER" id="PTHR31268">
    <property type="match status" value="1"/>
</dbReference>
<proteinExistence type="inferred from homology"/>
<keyword evidence="3" id="KW-0119">Carbohydrate metabolism</keyword>
<sequence>MVLKASKQKGITFGRCDINTGQRVFDDSSASKMTDILPEQAPPKRETILQPANVDLYDGVHLNLTCTPALGQATTIPSDQHSVKFVVCVETSASEVLRGQEPQIVIWHNHNGEHDWCELILRPTQPLDVLLVGRQSREKAQLWYRGELSGSPKHAHAVSFTLKARVGGHWTWSRDATGLSDGVLLYNTQDYQKHAEHDFKQFFSGISSDIVVKSVTPDTANTLLYSLEAPVVAAQGDVSGSSQIRLGKPTHLARWFAIIRTWIPWLAPRQGNTHFALDKDAILASFLRSDGMHVVALAVSGVEDVLTTFTSDTQGNVYIKIRNDRPTAGIARILVAVADTFDVANAAVFYHSRHIVADLNSTELSKAEQISEKQEVDTQWLEEWYDGFTYCTWNALGQDLSAKKIYDALDDLTREGINITNLIIDDNWQSLSGEQGVTDQINRGWLEFEANKKGFPDGLKGTTSAIRGRHPNVKHIAVWHALFGYWGGVSPDGWIAKNYKTIEVPKNEGSFTVVAADDVGRMYNDFYKFLAENGVDSVKTDAQFMTDEIRNAPDRKALITEYQDAWTIAHLRHLSSRAISCMSQTPQIIFHSQLPTNKPRLLVRNSDDFFPEIDASHPWHVFCNAHNSLISQHLNVLPDWDMFQTSHKWAAFHAAARCVSGGPIYFTDYPGHHNVELIKQMTAETTRNTTIILRPDIIGKSINPYNEYTAQSMLKVGTFAGHAQTGTGILGVFNVSQRTLREFVKLEDIPGTEHGEYVVHSFVSSEISKPLQRVGKHSFLGVMLRQTGWDILSAYPLRSFELHTGDVQVALFGLLNKMTGSAAVTGSDIYIESNGRLRVWASFKALGTAGLYISTLPEKSVADDFFVLMYGKPVPQACVSINKVSDKLLEIDIEKAWKQNAETPGWSNEVSIEIFMR</sequence>
<dbReference type="InterPro" id="IPR017853">
    <property type="entry name" value="GH"/>
</dbReference>